<dbReference type="AlphaFoldDB" id="A0AAJ0BTT7"/>
<evidence type="ECO:0000313" key="3">
    <source>
        <dbReference type="EMBL" id="KAK1763862.1"/>
    </source>
</evidence>
<gene>
    <name evidence="3" type="ORF">QBC33DRAFT_596621</name>
</gene>
<evidence type="ECO:0008006" key="5">
    <source>
        <dbReference type="Google" id="ProtNLM"/>
    </source>
</evidence>
<feature type="transmembrane region" description="Helical" evidence="2">
    <location>
        <begin position="92"/>
        <end position="114"/>
    </location>
</feature>
<protein>
    <recommendedName>
        <fullName evidence="5">Apple domain-containing protein</fullName>
    </recommendedName>
</protein>
<accession>A0AAJ0BTT7</accession>
<dbReference type="RefSeq" id="XP_060280075.1">
    <property type="nucleotide sequence ID" value="XM_060431888.1"/>
</dbReference>
<evidence type="ECO:0000256" key="1">
    <source>
        <dbReference type="SAM" id="MobiDB-lite"/>
    </source>
</evidence>
<keyword evidence="2" id="KW-1133">Transmembrane helix</keyword>
<comment type="caution">
    <text evidence="3">The sequence shown here is derived from an EMBL/GenBank/DDBJ whole genome shotgun (WGS) entry which is preliminary data.</text>
</comment>
<keyword evidence="2" id="KW-0812">Transmembrane</keyword>
<reference evidence="3" key="1">
    <citation type="submission" date="2023-06" db="EMBL/GenBank/DDBJ databases">
        <title>Genome-scale phylogeny and comparative genomics of the fungal order Sordariales.</title>
        <authorList>
            <consortium name="Lawrence Berkeley National Laboratory"/>
            <person name="Hensen N."/>
            <person name="Bonometti L."/>
            <person name="Westerberg I."/>
            <person name="Brannstrom I.O."/>
            <person name="Guillou S."/>
            <person name="Cros-Aarteil S."/>
            <person name="Calhoun S."/>
            <person name="Haridas S."/>
            <person name="Kuo A."/>
            <person name="Mondo S."/>
            <person name="Pangilinan J."/>
            <person name="Riley R."/>
            <person name="Labutti K."/>
            <person name="Andreopoulos B."/>
            <person name="Lipzen A."/>
            <person name="Chen C."/>
            <person name="Yanf M."/>
            <person name="Daum C."/>
            <person name="Ng V."/>
            <person name="Clum A."/>
            <person name="Steindorff A."/>
            <person name="Ohm R."/>
            <person name="Martin F."/>
            <person name="Silar P."/>
            <person name="Natvig D."/>
            <person name="Lalanne C."/>
            <person name="Gautier V."/>
            <person name="Ament-Velasquez S.L."/>
            <person name="Kruys A."/>
            <person name="Hutchinson M.I."/>
            <person name="Powell A.J."/>
            <person name="Barry K."/>
            <person name="Miller A.N."/>
            <person name="Grigoriev I.V."/>
            <person name="Debuchy R."/>
            <person name="Gladieux P."/>
            <person name="Thoren M.H."/>
            <person name="Johannesson H."/>
        </authorList>
    </citation>
    <scope>NUCLEOTIDE SEQUENCE</scope>
    <source>
        <strain evidence="3">8032-3</strain>
    </source>
</reference>
<feature type="compositionally biased region" description="Polar residues" evidence="1">
    <location>
        <begin position="65"/>
        <end position="83"/>
    </location>
</feature>
<proteinExistence type="predicted"/>
<feature type="region of interest" description="Disordered" evidence="1">
    <location>
        <begin position="120"/>
        <end position="152"/>
    </location>
</feature>
<evidence type="ECO:0000256" key="2">
    <source>
        <dbReference type="SAM" id="Phobius"/>
    </source>
</evidence>
<dbReference type="EMBL" id="MU839024">
    <property type="protein sequence ID" value="KAK1763862.1"/>
    <property type="molecule type" value="Genomic_DNA"/>
</dbReference>
<evidence type="ECO:0000313" key="4">
    <source>
        <dbReference type="Proteomes" id="UP001244011"/>
    </source>
</evidence>
<feature type="compositionally biased region" description="Low complexity" evidence="1">
    <location>
        <begin position="130"/>
        <end position="152"/>
    </location>
</feature>
<dbReference type="Proteomes" id="UP001244011">
    <property type="component" value="Unassembled WGS sequence"/>
</dbReference>
<sequence length="306" mass="32873">MEHNSDLEVKRDHGDLEVVQHLSLEVASNQGPEMAHNQDLEVAQSQNLQWHNGQDAYTYNELPTAANTPSSAPGINADESTSQVRKPRSRRFWLIAGALALGLIAAIAVVAGVLGSQLASARNTSPSRDGSASSSTSPSSTPASGGAGSTTAFTNMPTTVPSFSSITSFSSSVTYSATAYPVEQSPVMATLSAGGTTTFIDCPYSNNTVYEDLTTGVRFLRRCGANVISNDITSFTAYSLEDCMTRCARSRAEGTDCSAVVWIWGWDGFVNTEMAKFNYCYLKNSKYNVPSNLNWNWQAELGFIIP</sequence>
<name>A0AAJ0BTT7_9PEZI</name>
<feature type="region of interest" description="Disordered" evidence="1">
    <location>
        <begin position="62"/>
        <end position="83"/>
    </location>
</feature>
<keyword evidence="2" id="KW-0472">Membrane</keyword>
<organism evidence="3 4">
    <name type="scientific">Phialemonium atrogriseum</name>
    <dbReference type="NCBI Taxonomy" id="1093897"/>
    <lineage>
        <taxon>Eukaryota</taxon>
        <taxon>Fungi</taxon>
        <taxon>Dikarya</taxon>
        <taxon>Ascomycota</taxon>
        <taxon>Pezizomycotina</taxon>
        <taxon>Sordariomycetes</taxon>
        <taxon>Sordariomycetidae</taxon>
        <taxon>Cephalothecales</taxon>
        <taxon>Cephalothecaceae</taxon>
        <taxon>Phialemonium</taxon>
    </lineage>
</organism>
<dbReference type="GeneID" id="85315075"/>
<keyword evidence="4" id="KW-1185">Reference proteome</keyword>